<feature type="domain" description="Mos1 transposase HTH" evidence="1">
    <location>
        <begin position="58"/>
        <end position="103"/>
    </location>
</feature>
<dbReference type="InterPro" id="IPR052709">
    <property type="entry name" value="Transposase-MT_Hybrid"/>
</dbReference>
<accession>A0ABQ8SKC4</accession>
<sequence>MAGLCEGGNEPSGFLKAILNCPKTGLNLTNDTTYEATKPEDNRIGHLVSIATLPPCEVRSVIKFLNAQGIAAIEIDRQLCQVFGPNVMSKQMVRCCCRQFSAGRQNVHDEERSERPTIITDDLVEQRSI</sequence>
<evidence type="ECO:0000313" key="3">
    <source>
        <dbReference type="Proteomes" id="UP001148838"/>
    </source>
</evidence>
<dbReference type="EMBL" id="JAJSOF020000027">
    <property type="protein sequence ID" value="KAJ4434122.1"/>
    <property type="molecule type" value="Genomic_DNA"/>
</dbReference>
<dbReference type="Pfam" id="PF17906">
    <property type="entry name" value="HTH_48"/>
    <property type="match status" value="1"/>
</dbReference>
<protein>
    <recommendedName>
        <fullName evidence="1">Mos1 transposase HTH domain-containing protein</fullName>
    </recommendedName>
</protein>
<gene>
    <name evidence="2" type="ORF">ANN_16442</name>
</gene>
<keyword evidence="3" id="KW-1185">Reference proteome</keyword>
<dbReference type="PANTHER" id="PTHR46060:SF1">
    <property type="entry name" value="MARINER MOS1 TRANSPOSASE-LIKE PROTEIN"/>
    <property type="match status" value="1"/>
</dbReference>
<organism evidence="2 3">
    <name type="scientific">Periplaneta americana</name>
    <name type="common">American cockroach</name>
    <name type="synonym">Blatta americana</name>
    <dbReference type="NCBI Taxonomy" id="6978"/>
    <lineage>
        <taxon>Eukaryota</taxon>
        <taxon>Metazoa</taxon>
        <taxon>Ecdysozoa</taxon>
        <taxon>Arthropoda</taxon>
        <taxon>Hexapoda</taxon>
        <taxon>Insecta</taxon>
        <taxon>Pterygota</taxon>
        <taxon>Neoptera</taxon>
        <taxon>Polyneoptera</taxon>
        <taxon>Dictyoptera</taxon>
        <taxon>Blattodea</taxon>
        <taxon>Blattoidea</taxon>
        <taxon>Blattidae</taxon>
        <taxon>Blattinae</taxon>
        <taxon>Periplaneta</taxon>
    </lineage>
</organism>
<proteinExistence type="predicted"/>
<dbReference type="InterPro" id="IPR041426">
    <property type="entry name" value="Mos1_HTH"/>
</dbReference>
<name>A0ABQ8SKC4_PERAM</name>
<dbReference type="PANTHER" id="PTHR46060">
    <property type="entry name" value="MARINER MOS1 TRANSPOSASE-LIKE PROTEIN"/>
    <property type="match status" value="1"/>
</dbReference>
<reference evidence="2 3" key="1">
    <citation type="journal article" date="2022" name="Allergy">
        <title>Genome assembly and annotation of Periplaneta americana reveal a comprehensive cockroach allergen profile.</title>
        <authorList>
            <person name="Wang L."/>
            <person name="Xiong Q."/>
            <person name="Saelim N."/>
            <person name="Wang L."/>
            <person name="Nong W."/>
            <person name="Wan A.T."/>
            <person name="Shi M."/>
            <person name="Liu X."/>
            <person name="Cao Q."/>
            <person name="Hui J.H.L."/>
            <person name="Sookrung N."/>
            <person name="Leung T.F."/>
            <person name="Tungtrongchitr A."/>
            <person name="Tsui S.K.W."/>
        </authorList>
    </citation>
    <scope>NUCLEOTIDE SEQUENCE [LARGE SCALE GENOMIC DNA]</scope>
    <source>
        <strain evidence="2">PWHHKU_190912</strain>
    </source>
</reference>
<evidence type="ECO:0000259" key="1">
    <source>
        <dbReference type="Pfam" id="PF17906"/>
    </source>
</evidence>
<comment type="caution">
    <text evidence="2">The sequence shown here is derived from an EMBL/GenBank/DDBJ whole genome shotgun (WGS) entry which is preliminary data.</text>
</comment>
<dbReference type="Proteomes" id="UP001148838">
    <property type="component" value="Unassembled WGS sequence"/>
</dbReference>
<evidence type="ECO:0000313" key="2">
    <source>
        <dbReference type="EMBL" id="KAJ4434122.1"/>
    </source>
</evidence>